<dbReference type="EMBL" id="FUXP01000001">
    <property type="protein sequence ID" value="SJZ76205.1"/>
    <property type="molecule type" value="Genomic_DNA"/>
</dbReference>
<dbReference type="Proteomes" id="UP000190061">
    <property type="component" value="Unassembled WGS sequence"/>
</dbReference>
<sequence length="69" mass="6798">MAGTDERDPKQGAGTNPKTDPAKDPAAGPPVEPDPEAGMDKEVGDLDDPDAVDDEGALPGRMGGGLAGG</sequence>
<feature type="compositionally biased region" description="Acidic residues" evidence="1">
    <location>
        <begin position="45"/>
        <end position="56"/>
    </location>
</feature>
<dbReference type="RefSeq" id="WP_143814111.1">
    <property type="nucleotide sequence ID" value="NZ_FUXP01000001.1"/>
</dbReference>
<evidence type="ECO:0000256" key="1">
    <source>
        <dbReference type="SAM" id="MobiDB-lite"/>
    </source>
</evidence>
<name>A0A1T4NAS1_9GAMM</name>
<evidence type="ECO:0000313" key="2">
    <source>
        <dbReference type="EMBL" id="SJZ76205.1"/>
    </source>
</evidence>
<accession>A0A1T4NAS1</accession>
<gene>
    <name evidence="2" type="ORF">SAMN02745674_00803</name>
</gene>
<feature type="region of interest" description="Disordered" evidence="1">
    <location>
        <begin position="1"/>
        <end position="69"/>
    </location>
</feature>
<feature type="compositionally biased region" description="Basic and acidic residues" evidence="1">
    <location>
        <begin position="1"/>
        <end position="10"/>
    </location>
</feature>
<dbReference type="STRING" id="1122188.SAMN02745674_00803"/>
<reference evidence="2 3" key="1">
    <citation type="submission" date="2017-02" db="EMBL/GenBank/DDBJ databases">
        <authorList>
            <person name="Peterson S.W."/>
        </authorList>
    </citation>
    <scope>NUCLEOTIDE SEQUENCE [LARGE SCALE GENOMIC DNA]</scope>
    <source>
        <strain evidence="2 3">DSM 21749</strain>
    </source>
</reference>
<organism evidence="2 3">
    <name type="scientific">Lysobacter spongiicola DSM 21749</name>
    <dbReference type="NCBI Taxonomy" id="1122188"/>
    <lineage>
        <taxon>Bacteria</taxon>
        <taxon>Pseudomonadati</taxon>
        <taxon>Pseudomonadota</taxon>
        <taxon>Gammaproteobacteria</taxon>
        <taxon>Lysobacterales</taxon>
        <taxon>Lysobacteraceae</taxon>
        <taxon>Novilysobacter</taxon>
    </lineage>
</organism>
<keyword evidence="3" id="KW-1185">Reference proteome</keyword>
<evidence type="ECO:0000313" key="3">
    <source>
        <dbReference type="Proteomes" id="UP000190061"/>
    </source>
</evidence>
<proteinExistence type="predicted"/>
<protein>
    <submittedName>
        <fullName evidence="2">Uncharacterized protein</fullName>
    </submittedName>
</protein>
<dbReference type="AlphaFoldDB" id="A0A1T4NAS1"/>